<dbReference type="PANTHER" id="PTHR33069:SF3">
    <property type="entry name" value="DYNEIN HEAVY CHAIN TAIL DOMAIN-CONTAINING PROTEIN"/>
    <property type="match status" value="1"/>
</dbReference>
<dbReference type="Proteomes" id="UP000325313">
    <property type="component" value="Unassembled WGS sequence"/>
</dbReference>
<evidence type="ECO:0000313" key="1">
    <source>
        <dbReference type="EMBL" id="KAA1074013.1"/>
    </source>
</evidence>
<accession>A0A5B0MD08</accession>
<sequence>MANSEGDSEGRPMSRLISRFSSLGEANAEIQIRYHENLVARELSRVNNVYVTLWDGIVNRPDPMVLFNQVECRTELIQELRTKRFYTLRRQVFALSKTLITPANSQITPVSKLKETLKIISKLDATLGKIKFAIACINPDLNVLEVRHDHDYKNAKKALCCRLGLMTYETTGYVCELLRTSCRFIEDLGHNFAVDAPRKKNEVLTIASNFSDAIDMTLNFMDLSELKIFQHAWRSHIDSMDDALHTFLKFVNRPAPDSGPQLEAHLVNEDANARPERAPPISNQPHTIISVIAIIKLSRLFFAKLLEMTSDQTNFSTVTDLTSRELDIFAGMTVEVSESIEKLVKAVCGELEEDPIENILATHDSITHLQSAPKTILSAINHVFPPVFHQGNQPSRKIYYKAWFYRWNNLHQLATRNFNKAFRFNAS</sequence>
<gene>
    <name evidence="1" type="ORF">PGTUg99_030575</name>
</gene>
<dbReference type="PANTHER" id="PTHR33069">
    <property type="entry name" value="CHROMOSOME 7, WHOLE GENOME SHOTGUN SEQUENCE-RELATED"/>
    <property type="match status" value="1"/>
</dbReference>
<protein>
    <submittedName>
        <fullName evidence="1">Uncharacterized protein</fullName>
    </submittedName>
</protein>
<dbReference type="AlphaFoldDB" id="A0A5B0MD08"/>
<evidence type="ECO:0000313" key="2">
    <source>
        <dbReference type="Proteomes" id="UP000325313"/>
    </source>
</evidence>
<comment type="caution">
    <text evidence="1">The sequence shown here is derived from an EMBL/GenBank/DDBJ whole genome shotgun (WGS) entry which is preliminary data.</text>
</comment>
<reference evidence="1 2" key="1">
    <citation type="submission" date="2019-05" db="EMBL/GenBank/DDBJ databases">
        <title>Emergence of the Ug99 lineage of the wheat stem rust pathogen through somatic hybridization.</title>
        <authorList>
            <person name="Li F."/>
            <person name="Upadhyaya N.M."/>
            <person name="Sperschneider J."/>
            <person name="Matny O."/>
            <person name="Nguyen-Phuc H."/>
            <person name="Mago R."/>
            <person name="Raley C."/>
            <person name="Miller M.E."/>
            <person name="Silverstein K.A.T."/>
            <person name="Henningsen E."/>
            <person name="Hirsch C.D."/>
            <person name="Visser B."/>
            <person name="Pretorius Z.A."/>
            <person name="Steffenson B.J."/>
            <person name="Schwessinger B."/>
            <person name="Dodds P.N."/>
            <person name="Figueroa M."/>
        </authorList>
    </citation>
    <scope>NUCLEOTIDE SEQUENCE [LARGE SCALE GENOMIC DNA]</scope>
    <source>
        <strain evidence="1 2">Ug99</strain>
    </source>
</reference>
<organism evidence="1 2">
    <name type="scientific">Puccinia graminis f. sp. tritici</name>
    <dbReference type="NCBI Taxonomy" id="56615"/>
    <lineage>
        <taxon>Eukaryota</taxon>
        <taxon>Fungi</taxon>
        <taxon>Dikarya</taxon>
        <taxon>Basidiomycota</taxon>
        <taxon>Pucciniomycotina</taxon>
        <taxon>Pucciniomycetes</taxon>
        <taxon>Pucciniales</taxon>
        <taxon>Pucciniaceae</taxon>
        <taxon>Puccinia</taxon>
    </lineage>
</organism>
<proteinExistence type="predicted"/>
<dbReference type="EMBL" id="VDEP01000474">
    <property type="protein sequence ID" value="KAA1074013.1"/>
    <property type="molecule type" value="Genomic_DNA"/>
</dbReference>
<name>A0A5B0MD08_PUCGR</name>